<dbReference type="RefSeq" id="WP_335959634.1">
    <property type="nucleotide sequence ID" value="NZ_JAXBLX010000006.1"/>
</dbReference>
<dbReference type="Proteomes" id="UP001589838">
    <property type="component" value="Unassembled WGS sequence"/>
</dbReference>
<comment type="caution">
    <text evidence="2">The sequence shown here is derived from an EMBL/GenBank/DDBJ whole genome shotgun (WGS) entry which is preliminary data.</text>
</comment>
<accession>A0ABV6KFM2</accession>
<reference evidence="2 3" key="1">
    <citation type="submission" date="2024-09" db="EMBL/GenBank/DDBJ databases">
        <authorList>
            <person name="Sun Q."/>
            <person name="Mori K."/>
        </authorList>
    </citation>
    <scope>NUCLEOTIDE SEQUENCE [LARGE SCALE GENOMIC DNA]</scope>
    <source>
        <strain evidence="2 3">NCAIM B.02610</strain>
    </source>
</reference>
<keyword evidence="3" id="KW-1185">Reference proteome</keyword>
<gene>
    <name evidence="2" type="ORF">ACFFHM_14920</name>
</gene>
<organism evidence="2 3">
    <name type="scientific">Halalkalibacter kiskunsagensis</name>
    <dbReference type="NCBI Taxonomy" id="1548599"/>
    <lineage>
        <taxon>Bacteria</taxon>
        <taxon>Bacillati</taxon>
        <taxon>Bacillota</taxon>
        <taxon>Bacilli</taxon>
        <taxon>Bacillales</taxon>
        <taxon>Bacillaceae</taxon>
        <taxon>Halalkalibacter</taxon>
    </lineage>
</organism>
<evidence type="ECO:0000256" key="1">
    <source>
        <dbReference type="SAM" id="Phobius"/>
    </source>
</evidence>
<evidence type="ECO:0000313" key="2">
    <source>
        <dbReference type="EMBL" id="MFC0471752.1"/>
    </source>
</evidence>
<keyword evidence="1" id="KW-0472">Membrane</keyword>
<keyword evidence="1" id="KW-0812">Transmembrane</keyword>
<protein>
    <submittedName>
        <fullName evidence="2">Uncharacterized protein</fullName>
    </submittedName>
</protein>
<dbReference type="EMBL" id="JBHLUX010000036">
    <property type="protein sequence ID" value="MFC0471752.1"/>
    <property type="molecule type" value="Genomic_DNA"/>
</dbReference>
<evidence type="ECO:0000313" key="3">
    <source>
        <dbReference type="Proteomes" id="UP001589838"/>
    </source>
</evidence>
<sequence>MSQKEKVIPLIDDNVNQIENLITEKLDVWFEHVLFSGLWWFGLALSIVPWIFWWRWRKRESSDRLLFAGLE</sequence>
<proteinExistence type="predicted"/>
<feature type="transmembrane region" description="Helical" evidence="1">
    <location>
        <begin position="33"/>
        <end position="54"/>
    </location>
</feature>
<name>A0ABV6KFM2_9BACI</name>
<keyword evidence="1" id="KW-1133">Transmembrane helix</keyword>